<sequence length="175" mass="19465">MSRQMQKTQKPAHKPVRHGDRRGRLVRVGACTLAGLLAALMLLSVVFSALPIRAASQSAVDALRQELSETSERKKEIEAELKDLSADKKALSAQIVKLDEQIATAEAEIELQEQLVTELGNQIAEQEVALQQAQADQEEQYEKMKSRIRFMVENGNASYLNILLSAEDFAEFLSL</sequence>
<evidence type="ECO:0000313" key="3">
    <source>
        <dbReference type="EMBL" id="HIU43173.1"/>
    </source>
</evidence>
<evidence type="ECO:0000256" key="1">
    <source>
        <dbReference type="SAM" id="Coils"/>
    </source>
</evidence>
<dbReference type="Gene3D" id="6.10.250.3150">
    <property type="match status" value="1"/>
</dbReference>
<keyword evidence="1" id="KW-0175">Coiled coil</keyword>
<proteinExistence type="predicted"/>
<gene>
    <name evidence="3" type="ORF">IAB67_02625</name>
</gene>
<reference evidence="3" key="1">
    <citation type="submission" date="2020-10" db="EMBL/GenBank/DDBJ databases">
        <authorList>
            <person name="Gilroy R."/>
        </authorList>
    </citation>
    <scope>NUCLEOTIDE SEQUENCE</scope>
    <source>
        <strain evidence="3">CHK191-8634</strain>
    </source>
</reference>
<dbReference type="Proteomes" id="UP000824073">
    <property type="component" value="Unassembled WGS sequence"/>
</dbReference>
<reference evidence="3" key="2">
    <citation type="journal article" date="2021" name="PeerJ">
        <title>Extensive microbial diversity within the chicken gut microbiome revealed by metagenomics and culture.</title>
        <authorList>
            <person name="Gilroy R."/>
            <person name="Ravi A."/>
            <person name="Getino M."/>
            <person name="Pursley I."/>
            <person name="Horton D.L."/>
            <person name="Alikhan N.F."/>
            <person name="Baker D."/>
            <person name="Gharbi K."/>
            <person name="Hall N."/>
            <person name="Watson M."/>
            <person name="Adriaenssens E.M."/>
            <person name="Foster-Nyarko E."/>
            <person name="Jarju S."/>
            <person name="Secka A."/>
            <person name="Antonio M."/>
            <person name="Oren A."/>
            <person name="Chaudhuri R.R."/>
            <person name="La Ragione R."/>
            <person name="Hildebrand F."/>
            <person name="Pallen M.J."/>
        </authorList>
    </citation>
    <scope>NUCLEOTIDE SEQUENCE</scope>
    <source>
        <strain evidence="3">CHK191-8634</strain>
    </source>
</reference>
<dbReference type="EMBL" id="DVMR01000029">
    <property type="protein sequence ID" value="HIU43173.1"/>
    <property type="molecule type" value="Genomic_DNA"/>
</dbReference>
<evidence type="ECO:0000256" key="2">
    <source>
        <dbReference type="SAM" id="MobiDB-lite"/>
    </source>
</evidence>
<feature type="coiled-coil region" evidence="1">
    <location>
        <begin position="53"/>
        <end position="143"/>
    </location>
</feature>
<comment type="caution">
    <text evidence="3">The sequence shown here is derived from an EMBL/GenBank/DDBJ whole genome shotgun (WGS) entry which is preliminary data.</text>
</comment>
<name>A0A9D1ITP7_9CLOT</name>
<dbReference type="AlphaFoldDB" id="A0A9D1ITP7"/>
<evidence type="ECO:0000313" key="4">
    <source>
        <dbReference type="Proteomes" id="UP000824073"/>
    </source>
</evidence>
<protein>
    <recommendedName>
        <fullName evidence="5">Peptidase M23</fullName>
    </recommendedName>
</protein>
<feature type="non-terminal residue" evidence="3">
    <location>
        <position position="175"/>
    </location>
</feature>
<feature type="region of interest" description="Disordered" evidence="2">
    <location>
        <begin position="1"/>
        <end position="21"/>
    </location>
</feature>
<feature type="compositionally biased region" description="Basic residues" evidence="2">
    <location>
        <begin position="10"/>
        <end position="21"/>
    </location>
</feature>
<organism evidence="3 4">
    <name type="scientific">Candidatus Ventrousia excrementavium</name>
    <dbReference type="NCBI Taxonomy" id="2840961"/>
    <lineage>
        <taxon>Bacteria</taxon>
        <taxon>Bacillati</taxon>
        <taxon>Bacillota</taxon>
        <taxon>Clostridia</taxon>
        <taxon>Eubacteriales</taxon>
        <taxon>Clostridiaceae</taxon>
        <taxon>Clostridiaceae incertae sedis</taxon>
        <taxon>Candidatus Ventrousia</taxon>
    </lineage>
</organism>
<accession>A0A9D1ITP7</accession>
<evidence type="ECO:0008006" key="5">
    <source>
        <dbReference type="Google" id="ProtNLM"/>
    </source>
</evidence>